<evidence type="ECO:0000256" key="1">
    <source>
        <dbReference type="SAM" id="Phobius"/>
    </source>
</evidence>
<organism evidence="2">
    <name type="scientific">Dickeya oryzae</name>
    <dbReference type="NCBI Taxonomy" id="1240404"/>
    <lineage>
        <taxon>Bacteria</taxon>
        <taxon>Pseudomonadati</taxon>
        <taxon>Pseudomonadota</taxon>
        <taxon>Gammaproteobacteria</taxon>
        <taxon>Enterobacterales</taxon>
        <taxon>Pectobacteriaceae</taxon>
        <taxon>Dickeya</taxon>
    </lineage>
</organism>
<feature type="transmembrane region" description="Helical" evidence="1">
    <location>
        <begin position="102"/>
        <end position="123"/>
    </location>
</feature>
<dbReference type="EMBL" id="CP162670">
    <property type="protein sequence ID" value="XDL23736.1"/>
    <property type="molecule type" value="Genomic_DNA"/>
</dbReference>
<dbReference type="GeneID" id="302583185"/>
<proteinExistence type="predicted"/>
<keyword evidence="1" id="KW-0812">Transmembrane</keyword>
<gene>
    <name evidence="2" type="ORF">LF929_015910</name>
</gene>
<keyword evidence="1" id="KW-1133">Transmembrane helix</keyword>
<evidence type="ECO:0000313" key="2">
    <source>
        <dbReference type="EMBL" id="XDL23736.1"/>
    </source>
</evidence>
<protein>
    <submittedName>
        <fullName evidence="2">Uncharacterized protein</fullName>
    </submittedName>
</protein>
<dbReference type="RefSeq" id="WP_226092957.1">
    <property type="nucleotide sequence ID" value="NZ_CP162670.1"/>
</dbReference>
<reference evidence="2" key="1">
    <citation type="submission" date="2024-07" db="EMBL/GenBank/DDBJ databases">
        <authorList>
            <person name="Pedron J."/>
        </authorList>
    </citation>
    <scope>NUCLEOTIDE SEQUENCE</scope>
    <source>
        <strain evidence="2">A003-S1-M15</strain>
    </source>
</reference>
<keyword evidence="1" id="KW-0472">Membrane</keyword>
<sequence length="161" mass="18847">MTEMTNHNLQTLVTEPSIVSETRTRFQKWLQTQFDQRYRSLRNESYRDFLKAEFPQELAQYDQACEQLRDAEFERFTELQTLGLFLFQQVELKRAELRRRRLRWLSTLAVTTVVTGALAAWHFGIIDVTYLTGKAHQLYANVQGLVSFATGLFHPQTPSAQ</sequence>
<accession>A0AB39IQL6</accession>
<dbReference type="AlphaFoldDB" id="A0AB39IQL6"/>
<name>A0AB39IQL6_9GAMM</name>